<evidence type="ECO:0000313" key="3">
    <source>
        <dbReference type="Proteomes" id="UP000018957"/>
    </source>
</evidence>
<dbReference type="OrthoDB" id="6466381at2"/>
<feature type="domain" description="Fimbrial-type adhesion" evidence="1">
    <location>
        <begin position="29"/>
        <end position="177"/>
    </location>
</feature>
<dbReference type="PANTHER" id="PTHR33420:SF26">
    <property type="entry name" value="FIMBRIAL SUBUNIT"/>
    <property type="match status" value="1"/>
</dbReference>
<dbReference type="InterPro" id="IPR036937">
    <property type="entry name" value="Adhesion_dom_fimbrial_sf"/>
</dbReference>
<dbReference type="GO" id="GO:0009289">
    <property type="term" value="C:pilus"/>
    <property type="evidence" value="ECO:0007669"/>
    <property type="project" value="InterPro"/>
</dbReference>
<dbReference type="PANTHER" id="PTHR33420">
    <property type="entry name" value="FIMBRIAL SUBUNIT ELFA-RELATED"/>
    <property type="match status" value="1"/>
</dbReference>
<dbReference type="Gene3D" id="2.60.40.1090">
    <property type="entry name" value="Fimbrial-type adhesion domain"/>
    <property type="match status" value="1"/>
</dbReference>
<gene>
    <name evidence="2" type="ORF">PTE_04232</name>
</gene>
<dbReference type="InterPro" id="IPR000259">
    <property type="entry name" value="Adhesion_dom_fimbrial"/>
</dbReference>
<dbReference type="PATRIC" id="fig|1004151.3.peg.4374"/>
<dbReference type="Proteomes" id="UP000018957">
    <property type="component" value="Unassembled WGS sequence"/>
</dbReference>
<dbReference type="RefSeq" id="WP_036849945.1">
    <property type="nucleotide sequence ID" value="NZ_AYSJ01000015.1"/>
</dbReference>
<evidence type="ECO:0000259" key="1">
    <source>
        <dbReference type="Pfam" id="PF00419"/>
    </source>
</evidence>
<dbReference type="InterPro" id="IPR008966">
    <property type="entry name" value="Adhesion_dom_sf"/>
</dbReference>
<dbReference type="InterPro" id="IPR050263">
    <property type="entry name" value="Bact_Fimbrial_Adh_Pro"/>
</dbReference>
<evidence type="ECO:0000313" key="2">
    <source>
        <dbReference type="EMBL" id="ETS29804.1"/>
    </source>
</evidence>
<dbReference type="GO" id="GO:0043709">
    <property type="term" value="P:cell adhesion involved in single-species biofilm formation"/>
    <property type="evidence" value="ECO:0007669"/>
    <property type="project" value="TreeGrafter"/>
</dbReference>
<name>W3V410_9GAMM</name>
<accession>W3V410</accession>
<dbReference type="SUPFAM" id="SSF49401">
    <property type="entry name" value="Bacterial adhesins"/>
    <property type="match status" value="1"/>
</dbReference>
<organism evidence="2 3">
    <name type="scientific">Photorhabdus khanii NC19</name>
    <dbReference type="NCBI Taxonomy" id="1004151"/>
    <lineage>
        <taxon>Bacteria</taxon>
        <taxon>Pseudomonadati</taxon>
        <taxon>Pseudomonadota</taxon>
        <taxon>Gammaproteobacteria</taxon>
        <taxon>Enterobacterales</taxon>
        <taxon>Morganellaceae</taxon>
        <taxon>Photorhabdus</taxon>
    </lineage>
</organism>
<proteinExistence type="predicted"/>
<reference evidence="2 3" key="1">
    <citation type="submission" date="2013-11" db="EMBL/GenBank/DDBJ databases">
        <title>Elucidation of the Photorhabdus temperata genome and generation of transposon mutant library to identify motility mutants.</title>
        <authorList>
            <person name="Hurst S.G.IV."/>
            <person name="Micheals B."/>
            <person name="Abebe-Akele F."/>
            <person name="Rowedder H."/>
            <person name="Bullock H."/>
            <person name="Jackobeck R."/>
            <person name="Janicki E."/>
            <person name="Tisa L.S."/>
        </authorList>
    </citation>
    <scope>NUCLEOTIDE SEQUENCE [LARGE SCALE GENOMIC DNA]</scope>
    <source>
        <strain evidence="2 3">NC19</strain>
    </source>
</reference>
<protein>
    <submittedName>
        <fullName evidence="2">P pilus assembly protein, pilin FimA</fullName>
    </submittedName>
</protein>
<dbReference type="Pfam" id="PF00419">
    <property type="entry name" value="Fimbrial"/>
    <property type="match status" value="1"/>
</dbReference>
<dbReference type="EMBL" id="AYSJ01000015">
    <property type="protein sequence ID" value="ETS29804.1"/>
    <property type="molecule type" value="Genomic_DNA"/>
</dbReference>
<sequence>MRKNFIWVSLAMVLGIFTSFNVLSHDGVIKFRGTILDSTCSITGGTGTGGKEFDINFGIVITALNKSANASLLNVKKPVTIHLTNCPDYANIKAQFTAGTADNGSTNSNINYFPTTLKNVAIALYDKDNGDQQIKPNDIIKIKNKATAINLDADLVSTKNPITVGAFTSEVKFTITYP</sequence>
<comment type="caution">
    <text evidence="2">The sequence shown here is derived from an EMBL/GenBank/DDBJ whole genome shotgun (WGS) entry which is preliminary data.</text>
</comment>
<dbReference type="AlphaFoldDB" id="W3V410"/>
<keyword evidence="3" id="KW-1185">Reference proteome</keyword>